<dbReference type="GO" id="GO:0006884">
    <property type="term" value="P:cell volume homeostasis"/>
    <property type="evidence" value="ECO:0007669"/>
    <property type="project" value="TreeGrafter"/>
</dbReference>
<feature type="transmembrane region" description="Helical" evidence="12">
    <location>
        <begin position="69"/>
        <end position="88"/>
    </location>
</feature>
<dbReference type="InterPro" id="IPR004842">
    <property type="entry name" value="SLC12A_fam"/>
</dbReference>
<evidence type="ECO:0000256" key="4">
    <source>
        <dbReference type="ARBA" id="ARBA00019359"/>
    </source>
</evidence>
<dbReference type="GeneID" id="114485039"/>
<dbReference type="PANTHER" id="PTHR11827">
    <property type="entry name" value="SOLUTE CARRIER FAMILY 12, CATION COTRANSPORTERS"/>
    <property type="match status" value="1"/>
</dbReference>
<evidence type="ECO:0000256" key="13">
    <source>
        <dbReference type="SAM" id="SignalP"/>
    </source>
</evidence>
<dbReference type="GO" id="GO:0055064">
    <property type="term" value="P:chloride ion homeostasis"/>
    <property type="evidence" value="ECO:0007669"/>
    <property type="project" value="TreeGrafter"/>
</dbReference>
<keyword evidence="5" id="KW-0813">Transport</keyword>
<dbReference type="KEGG" id="pcad:114485039"/>
<keyword evidence="15" id="KW-1185">Reference proteome</keyword>
<evidence type="ECO:0000256" key="3">
    <source>
        <dbReference type="ARBA" id="ARBA00010593"/>
    </source>
</evidence>
<dbReference type="OrthoDB" id="2020542at2759"/>
<dbReference type="RefSeq" id="XP_028341119.1">
    <property type="nucleotide sequence ID" value="XM_028485318.1"/>
</dbReference>
<keyword evidence="13" id="KW-0732">Signal</keyword>
<evidence type="ECO:0000256" key="9">
    <source>
        <dbReference type="ARBA" id="ARBA00023136"/>
    </source>
</evidence>
<evidence type="ECO:0000256" key="10">
    <source>
        <dbReference type="ARBA" id="ARBA00023180"/>
    </source>
</evidence>
<keyword evidence="11" id="KW-0458">Lysosome</keyword>
<reference evidence="16" key="1">
    <citation type="submission" date="2025-08" db="UniProtKB">
        <authorList>
            <consortium name="RefSeq"/>
        </authorList>
    </citation>
    <scope>IDENTIFICATION</scope>
    <source>
        <tissue evidence="16">Muscle</tissue>
    </source>
</reference>
<dbReference type="Proteomes" id="UP000248484">
    <property type="component" value="Unplaced"/>
</dbReference>
<proteinExistence type="inferred from homology"/>
<keyword evidence="7 12" id="KW-0812">Transmembrane</keyword>
<protein>
    <recommendedName>
        <fullName evidence="4">Solute carrier family 12 member 9</fullName>
    </recommendedName>
</protein>
<dbReference type="PANTHER" id="PTHR11827:SF98">
    <property type="entry name" value="SOLUTE CARRIER FAMILY 12 MEMBER 9"/>
    <property type="match status" value="1"/>
</dbReference>
<keyword evidence="8 12" id="KW-1133">Transmembrane helix</keyword>
<keyword evidence="9 12" id="KW-0472">Membrane</keyword>
<evidence type="ECO:0000259" key="14">
    <source>
        <dbReference type="Pfam" id="PF00324"/>
    </source>
</evidence>
<evidence type="ECO:0000256" key="1">
    <source>
        <dbReference type="ARBA" id="ARBA00004651"/>
    </source>
</evidence>
<feature type="signal peptide" evidence="13">
    <location>
        <begin position="1"/>
        <end position="16"/>
    </location>
</feature>
<dbReference type="GO" id="GO:0005886">
    <property type="term" value="C:plasma membrane"/>
    <property type="evidence" value="ECO:0007669"/>
    <property type="project" value="UniProtKB-SubCell"/>
</dbReference>
<feature type="transmembrane region" description="Helical" evidence="12">
    <location>
        <begin position="32"/>
        <end position="57"/>
    </location>
</feature>
<organism evidence="15 16">
    <name type="scientific">Physeter macrocephalus</name>
    <name type="common">Sperm whale</name>
    <name type="synonym">Physeter catodon</name>
    <dbReference type="NCBI Taxonomy" id="9755"/>
    <lineage>
        <taxon>Eukaryota</taxon>
        <taxon>Metazoa</taxon>
        <taxon>Chordata</taxon>
        <taxon>Craniata</taxon>
        <taxon>Vertebrata</taxon>
        <taxon>Euteleostomi</taxon>
        <taxon>Mammalia</taxon>
        <taxon>Eutheria</taxon>
        <taxon>Laurasiatheria</taxon>
        <taxon>Artiodactyla</taxon>
        <taxon>Whippomorpha</taxon>
        <taxon>Cetacea</taxon>
        <taxon>Odontoceti</taxon>
        <taxon>Physeteridae</taxon>
        <taxon>Physeter</taxon>
    </lineage>
</organism>
<evidence type="ECO:0000256" key="12">
    <source>
        <dbReference type="SAM" id="Phobius"/>
    </source>
</evidence>
<dbReference type="InterPro" id="IPR004841">
    <property type="entry name" value="AA-permease/SLC12A_dom"/>
</dbReference>
<evidence type="ECO:0000256" key="7">
    <source>
        <dbReference type="ARBA" id="ARBA00022692"/>
    </source>
</evidence>
<evidence type="ECO:0000256" key="6">
    <source>
        <dbReference type="ARBA" id="ARBA00022475"/>
    </source>
</evidence>
<keyword evidence="10" id="KW-0325">Glycoprotein</keyword>
<dbReference type="GO" id="GO:0005765">
    <property type="term" value="C:lysosomal membrane"/>
    <property type="evidence" value="ECO:0007669"/>
    <property type="project" value="UniProtKB-SubCell"/>
</dbReference>
<evidence type="ECO:0000256" key="2">
    <source>
        <dbReference type="ARBA" id="ARBA00004656"/>
    </source>
</evidence>
<evidence type="ECO:0000256" key="5">
    <source>
        <dbReference type="ARBA" id="ARBA00022448"/>
    </source>
</evidence>
<feature type="domain" description="Amino acid permease/ SLC12A" evidence="14">
    <location>
        <begin position="2"/>
        <end position="151"/>
    </location>
</feature>
<name>A0A455AY28_PHYMC</name>
<gene>
    <name evidence="16" type="primary">LOC114485039</name>
</gene>
<sequence>MTFASVFAVLFNGCTGIMAGANMSGELQDPSRAIPLGTIVAVAYTFFVYILLFFLSSFTCDRILLREDYGFFQAISLWPPLVLTGIYATSLSASMSSLIGASRILHALAQDNLFGAILAPAKVVSQGGNPWGAVLYSWGLVQVSFPLQAALTLTVSATPPPPAPVTLAGPGRVSRALGDVPGKAGCVGV</sequence>
<keyword evidence="6" id="KW-1003">Cell membrane</keyword>
<evidence type="ECO:0000313" key="16">
    <source>
        <dbReference type="RefSeq" id="XP_028341119.1"/>
    </source>
</evidence>
<evidence type="ECO:0000256" key="11">
    <source>
        <dbReference type="ARBA" id="ARBA00023228"/>
    </source>
</evidence>
<dbReference type="GO" id="GO:0015379">
    <property type="term" value="F:potassium:chloride symporter activity"/>
    <property type="evidence" value="ECO:0007669"/>
    <property type="project" value="TreeGrafter"/>
</dbReference>
<dbReference type="AlphaFoldDB" id="A0A455AY28"/>
<comment type="similarity">
    <text evidence="3">Belongs to the SLC12A transporter family.</text>
</comment>
<feature type="chain" id="PRO_5019773329" description="Solute carrier family 12 member 9" evidence="13">
    <location>
        <begin position="17"/>
        <end position="189"/>
    </location>
</feature>
<evidence type="ECO:0000256" key="8">
    <source>
        <dbReference type="ARBA" id="ARBA00022989"/>
    </source>
</evidence>
<dbReference type="InParanoid" id="A0A455AY28"/>
<dbReference type="Pfam" id="PF00324">
    <property type="entry name" value="AA_permease"/>
    <property type="match status" value="1"/>
</dbReference>
<dbReference type="GO" id="GO:0055075">
    <property type="term" value="P:potassium ion homeostasis"/>
    <property type="evidence" value="ECO:0007669"/>
    <property type="project" value="TreeGrafter"/>
</dbReference>
<evidence type="ECO:0000313" key="15">
    <source>
        <dbReference type="Proteomes" id="UP000248484"/>
    </source>
</evidence>
<accession>A0A455AY28</accession>
<dbReference type="Gene3D" id="1.20.1740.10">
    <property type="entry name" value="Amino acid/polyamine transporter I"/>
    <property type="match status" value="1"/>
</dbReference>
<comment type="subcellular location">
    <subcellularLocation>
        <location evidence="1">Cell membrane</location>
        <topology evidence="1">Multi-pass membrane protein</topology>
    </subcellularLocation>
    <subcellularLocation>
        <location evidence="2">Lysosome membrane</location>
    </subcellularLocation>
</comment>